<gene>
    <name evidence="8" type="ORF">FCC1311_012522</name>
</gene>
<keyword evidence="5 7" id="KW-1133">Transmembrane helix</keyword>
<comment type="subcellular location">
    <subcellularLocation>
        <location evidence="1">Membrane</location>
        <topology evidence="1">Multi-pass membrane protein</topology>
    </subcellularLocation>
</comment>
<feature type="transmembrane region" description="Helical" evidence="7">
    <location>
        <begin position="337"/>
        <end position="354"/>
    </location>
</feature>
<dbReference type="PANTHER" id="PTHR31585">
    <property type="entry name" value="FOLATE-BIOPTERIN TRANSPORTER 1, CHLOROPLASTIC"/>
    <property type="match status" value="1"/>
</dbReference>
<evidence type="ECO:0000313" key="8">
    <source>
        <dbReference type="EMBL" id="GBG25035.1"/>
    </source>
</evidence>
<evidence type="ECO:0000256" key="7">
    <source>
        <dbReference type="SAM" id="Phobius"/>
    </source>
</evidence>
<keyword evidence="9" id="KW-1185">Reference proteome</keyword>
<evidence type="ECO:0000256" key="3">
    <source>
        <dbReference type="ARBA" id="ARBA00022448"/>
    </source>
</evidence>
<dbReference type="InterPro" id="IPR039309">
    <property type="entry name" value="BT1"/>
</dbReference>
<dbReference type="Pfam" id="PF03092">
    <property type="entry name" value="BT1"/>
    <property type="match status" value="1"/>
</dbReference>
<dbReference type="EMBL" id="BEYU01000010">
    <property type="protein sequence ID" value="GBG25035.1"/>
    <property type="molecule type" value="Genomic_DNA"/>
</dbReference>
<feature type="transmembrane region" description="Helical" evidence="7">
    <location>
        <begin position="366"/>
        <end position="388"/>
    </location>
</feature>
<feature type="transmembrane region" description="Helical" evidence="7">
    <location>
        <begin position="217"/>
        <end position="239"/>
    </location>
</feature>
<evidence type="ECO:0000256" key="2">
    <source>
        <dbReference type="ARBA" id="ARBA00007015"/>
    </source>
</evidence>
<dbReference type="GO" id="GO:0016020">
    <property type="term" value="C:membrane"/>
    <property type="evidence" value="ECO:0007669"/>
    <property type="project" value="UniProtKB-SubCell"/>
</dbReference>
<name>A0A2R5G3C7_9STRA</name>
<dbReference type="PANTHER" id="PTHR31585:SF5">
    <property type="entry name" value="RNA-BINDING S4 DOMAIN-CONTAINING PROTEIN"/>
    <property type="match status" value="1"/>
</dbReference>
<feature type="transmembrane region" description="Helical" evidence="7">
    <location>
        <begin position="125"/>
        <end position="144"/>
    </location>
</feature>
<proteinExistence type="inferred from homology"/>
<evidence type="ECO:0000256" key="4">
    <source>
        <dbReference type="ARBA" id="ARBA00022692"/>
    </source>
</evidence>
<dbReference type="AlphaFoldDB" id="A0A2R5G3C7"/>
<sequence>MSSTQHDPTYAERLGSEVAANPAAVDDVSKLSMNVEEGALRPGGTPSIFSKNNVGLLVQYAAIGVVYASLYAVVYPAFTVYLRMEGVETSSIYILIVLPYTLKCFIGIITDCYPIFGYRRRPYMVMGWTLCFVCCLVMACMNIGDPYYPDPTWADLTSLTAEQEAQLNTDAPNSGTTYVLLMILANLGSVLAFTASDGILVELSQREALEVRGTTQTMVYVVQDLFKIVGTAAVGFGLNSADYGGSFANTIGLQGVMAINACFSFIAIPASWFLISEKKSEAQNIGEYWNKFFDLITHRAVYQLIIFRFFHNMFAWISVTASSPVQSVWAEVEPMTSSVATILGNFVAASALYIMKRWGLGWNWHWVIIVCQVGAIIIDCFPTFFTIWDVFRNQWFWLGVPLISDFPDAIGYIVTTYALLEVIEEGNEAATYGMVTAVSTLASPFATVITKNIDANFDLSYATIQTDSTFARQQVTYAYVIMYCMQIFSLVFLFLLPKQKAQMQELLARGGKSRRVGIVILCIALFLFIWSVMTNLMSIFPATSCLSIAGGTGC</sequence>
<dbReference type="Proteomes" id="UP000241890">
    <property type="component" value="Unassembled WGS sequence"/>
</dbReference>
<feature type="transmembrane region" description="Helical" evidence="7">
    <location>
        <begin position="516"/>
        <end position="533"/>
    </location>
</feature>
<comment type="similarity">
    <text evidence="2">Belongs to the major facilitator superfamily. Folate-biopterin transporter (TC 2.A.71) family.</text>
</comment>
<protein>
    <submittedName>
        <fullName evidence="8">Folate-biopterin transporter 1, chloroplastic</fullName>
    </submittedName>
</protein>
<organism evidence="8 9">
    <name type="scientific">Hondaea fermentalgiana</name>
    <dbReference type="NCBI Taxonomy" id="2315210"/>
    <lineage>
        <taxon>Eukaryota</taxon>
        <taxon>Sar</taxon>
        <taxon>Stramenopiles</taxon>
        <taxon>Bigyra</taxon>
        <taxon>Labyrinthulomycetes</taxon>
        <taxon>Thraustochytrida</taxon>
        <taxon>Thraustochytriidae</taxon>
        <taxon>Hondaea</taxon>
    </lineage>
</organism>
<evidence type="ECO:0000256" key="1">
    <source>
        <dbReference type="ARBA" id="ARBA00004141"/>
    </source>
</evidence>
<keyword evidence="3" id="KW-0813">Transport</keyword>
<feature type="transmembrane region" description="Helical" evidence="7">
    <location>
        <begin position="251"/>
        <end position="275"/>
    </location>
</feature>
<feature type="transmembrane region" description="Helical" evidence="7">
    <location>
        <begin position="57"/>
        <end position="78"/>
    </location>
</feature>
<reference evidence="8 9" key="1">
    <citation type="submission" date="2017-12" db="EMBL/GenBank/DDBJ databases">
        <title>Sequencing, de novo assembly and annotation of complete genome of a new Thraustochytrid species, strain FCC1311.</title>
        <authorList>
            <person name="Sedici K."/>
            <person name="Godart F."/>
            <person name="Aiese Cigliano R."/>
            <person name="Sanseverino W."/>
            <person name="Barakat M."/>
            <person name="Ortet P."/>
            <person name="Marechal E."/>
            <person name="Cagnac O."/>
            <person name="Amato A."/>
        </authorList>
    </citation>
    <scope>NUCLEOTIDE SEQUENCE [LARGE SCALE GENOMIC DNA]</scope>
</reference>
<evidence type="ECO:0000256" key="6">
    <source>
        <dbReference type="ARBA" id="ARBA00023136"/>
    </source>
</evidence>
<accession>A0A2R5G3C7</accession>
<feature type="transmembrane region" description="Helical" evidence="7">
    <location>
        <begin position="90"/>
        <end position="113"/>
    </location>
</feature>
<evidence type="ECO:0000256" key="5">
    <source>
        <dbReference type="ARBA" id="ARBA00022989"/>
    </source>
</evidence>
<keyword evidence="4 7" id="KW-0812">Transmembrane</keyword>
<dbReference type="SUPFAM" id="SSF103473">
    <property type="entry name" value="MFS general substrate transporter"/>
    <property type="match status" value="1"/>
</dbReference>
<keyword evidence="6 7" id="KW-0472">Membrane</keyword>
<evidence type="ECO:0000313" key="9">
    <source>
        <dbReference type="Proteomes" id="UP000241890"/>
    </source>
</evidence>
<feature type="transmembrane region" description="Helical" evidence="7">
    <location>
        <begin position="177"/>
        <end position="196"/>
    </location>
</feature>
<feature type="transmembrane region" description="Helical" evidence="7">
    <location>
        <begin position="296"/>
        <end position="317"/>
    </location>
</feature>
<comment type="caution">
    <text evidence="8">The sequence shown here is derived from an EMBL/GenBank/DDBJ whole genome shotgun (WGS) entry which is preliminary data.</text>
</comment>
<dbReference type="InterPro" id="IPR036259">
    <property type="entry name" value="MFS_trans_sf"/>
</dbReference>
<dbReference type="Gene3D" id="1.20.1250.20">
    <property type="entry name" value="MFS general substrate transporter like domains"/>
    <property type="match status" value="1"/>
</dbReference>
<feature type="transmembrane region" description="Helical" evidence="7">
    <location>
        <begin position="477"/>
        <end position="496"/>
    </location>
</feature>
<dbReference type="InParanoid" id="A0A2R5G3C7"/>
<dbReference type="OrthoDB" id="754047at2759"/>